<name>A0A9D2AAB7_9LACO</name>
<dbReference type="InterPro" id="IPR009343">
    <property type="entry name" value="DUF1002"/>
</dbReference>
<sequence>MKKNKIITMLASASLAITLAGTYTAAVTQIQADTTTESSTSASQTENHKTLNSAYVVYGAGTSNSVRSQLNEIFDVDSSFKKMTATAADYNKYIAKGNSGTTDAAMISSVAIAPAEPGSGVKVNIKNYEGDDNITEVTAQQYAMVAQMAGVKDVTIVVTANRPVSGESALTGVYEALAADGVQLNTQNTSTANQMLNATQKAIDDNKTDKKYPGKLMASVGEVSKQISNQKQKNDGQELATKQDIQDMLDKALAKQGIEDQTSNSQKQEIVNALANFQNSPISADKSYTKNVNNTIQNVKNSTGDLMNKAKNWMNSKEGQQTTEQAKNWFERFIDWLKSLF</sequence>
<keyword evidence="1" id="KW-0732">Signal</keyword>
<gene>
    <name evidence="2" type="ORF">H9861_02780</name>
</gene>
<dbReference type="Pfam" id="PF06207">
    <property type="entry name" value="DUF1002"/>
    <property type="match status" value="1"/>
</dbReference>
<dbReference type="Proteomes" id="UP000823963">
    <property type="component" value="Unassembled WGS sequence"/>
</dbReference>
<evidence type="ECO:0000256" key="1">
    <source>
        <dbReference type="SAM" id="SignalP"/>
    </source>
</evidence>
<protein>
    <submittedName>
        <fullName evidence="2">DUF1002 domain-containing protein</fullName>
    </submittedName>
</protein>
<reference evidence="2" key="2">
    <citation type="submission" date="2021-04" db="EMBL/GenBank/DDBJ databases">
        <authorList>
            <person name="Gilroy R."/>
        </authorList>
    </citation>
    <scope>NUCLEOTIDE SEQUENCE</scope>
    <source>
        <strain evidence="2">6627</strain>
    </source>
</reference>
<reference evidence="2" key="1">
    <citation type="journal article" date="2021" name="PeerJ">
        <title>Extensive microbial diversity within the chicken gut microbiome revealed by metagenomics and culture.</title>
        <authorList>
            <person name="Gilroy R."/>
            <person name="Ravi A."/>
            <person name="Getino M."/>
            <person name="Pursley I."/>
            <person name="Horton D.L."/>
            <person name="Alikhan N.F."/>
            <person name="Baker D."/>
            <person name="Gharbi K."/>
            <person name="Hall N."/>
            <person name="Watson M."/>
            <person name="Adriaenssens E.M."/>
            <person name="Foster-Nyarko E."/>
            <person name="Jarju S."/>
            <person name="Secka A."/>
            <person name="Antonio M."/>
            <person name="Oren A."/>
            <person name="Chaudhuri R.R."/>
            <person name="La Ragione R."/>
            <person name="Hildebrand F."/>
            <person name="Pallen M.J."/>
        </authorList>
    </citation>
    <scope>NUCLEOTIDE SEQUENCE</scope>
    <source>
        <strain evidence="2">6627</strain>
    </source>
</reference>
<comment type="caution">
    <text evidence="2">The sequence shown here is derived from an EMBL/GenBank/DDBJ whole genome shotgun (WGS) entry which is preliminary data.</text>
</comment>
<feature type="signal peptide" evidence="1">
    <location>
        <begin position="1"/>
        <end position="25"/>
    </location>
</feature>
<evidence type="ECO:0000313" key="3">
    <source>
        <dbReference type="Proteomes" id="UP000823963"/>
    </source>
</evidence>
<dbReference type="AlphaFoldDB" id="A0A9D2AAB7"/>
<organism evidence="2 3">
    <name type="scientific">Candidatus Ligilactobacillus excrementigallinarum</name>
    <dbReference type="NCBI Taxonomy" id="2838641"/>
    <lineage>
        <taxon>Bacteria</taxon>
        <taxon>Bacillati</taxon>
        <taxon>Bacillota</taxon>
        <taxon>Bacilli</taxon>
        <taxon>Lactobacillales</taxon>
        <taxon>Lactobacillaceae</taxon>
        <taxon>Ligilactobacillus</taxon>
    </lineage>
</organism>
<accession>A0A9D2AAB7</accession>
<proteinExistence type="predicted"/>
<evidence type="ECO:0000313" key="2">
    <source>
        <dbReference type="EMBL" id="HIX01660.1"/>
    </source>
</evidence>
<feature type="chain" id="PRO_5038339487" evidence="1">
    <location>
        <begin position="26"/>
        <end position="341"/>
    </location>
</feature>
<dbReference type="EMBL" id="DXFP01000021">
    <property type="protein sequence ID" value="HIX01660.1"/>
    <property type="molecule type" value="Genomic_DNA"/>
</dbReference>